<dbReference type="EC" id="2.1.1.-" evidence="2"/>
<dbReference type="InterPro" id="IPR050508">
    <property type="entry name" value="Methyltransf_Superfamily"/>
</dbReference>
<name>A0ABV9ZXD9_9ACTN</name>
<organism evidence="2 3">
    <name type="scientific">Streptomyces aureoversilis</name>
    <dbReference type="NCBI Taxonomy" id="67277"/>
    <lineage>
        <taxon>Bacteria</taxon>
        <taxon>Bacillati</taxon>
        <taxon>Actinomycetota</taxon>
        <taxon>Actinomycetes</taxon>
        <taxon>Kitasatosporales</taxon>
        <taxon>Streptomycetaceae</taxon>
        <taxon>Streptomyces</taxon>
    </lineage>
</organism>
<keyword evidence="2" id="KW-0808">Transferase</keyword>
<dbReference type="InterPro" id="IPR029063">
    <property type="entry name" value="SAM-dependent_MTases_sf"/>
</dbReference>
<dbReference type="EMBL" id="JBHSKJ010000008">
    <property type="protein sequence ID" value="MFC5146073.1"/>
    <property type="molecule type" value="Genomic_DNA"/>
</dbReference>
<dbReference type="GO" id="GO:0008168">
    <property type="term" value="F:methyltransferase activity"/>
    <property type="evidence" value="ECO:0007669"/>
    <property type="project" value="UniProtKB-KW"/>
</dbReference>
<accession>A0ABV9ZXD9</accession>
<dbReference type="Proteomes" id="UP001596222">
    <property type="component" value="Unassembled WGS sequence"/>
</dbReference>
<comment type="caution">
    <text evidence="2">The sequence shown here is derived from an EMBL/GenBank/DDBJ whole genome shotgun (WGS) entry which is preliminary data.</text>
</comment>
<evidence type="ECO:0000313" key="2">
    <source>
        <dbReference type="EMBL" id="MFC5146073.1"/>
    </source>
</evidence>
<reference evidence="3" key="1">
    <citation type="journal article" date="2019" name="Int. J. Syst. Evol. Microbiol.">
        <title>The Global Catalogue of Microorganisms (GCM) 10K type strain sequencing project: providing services to taxonomists for standard genome sequencing and annotation.</title>
        <authorList>
            <consortium name="The Broad Institute Genomics Platform"/>
            <consortium name="The Broad Institute Genome Sequencing Center for Infectious Disease"/>
            <person name="Wu L."/>
            <person name="Ma J."/>
        </authorList>
    </citation>
    <scope>NUCLEOTIDE SEQUENCE [LARGE SCALE GENOMIC DNA]</scope>
    <source>
        <strain evidence="3">CGMCC 4.1641</strain>
    </source>
</reference>
<dbReference type="GO" id="GO:0032259">
    <property type="term" value="P:methylation"/>
    <property type="evidence" value="ECO:0007669"/>
    <property type="project" value="UniProtKB-KW"/>
</dbReference>
<keyword evidence="2" id="KW-0489">Methyltransferase</keyword>
<feature type="domain" description="Methyltransferase type 11" evidence="1">
    <location>
        <begin position="39"/>
        <end position="132"/>
    </location>
</feature>
<evidence type="ECO:0000259" key="1">
    <source>
        <dbReference type="Pfam" id="PF08241"/>
    </source>
</evidence>
<evidence type="ECO:0000313" key="3">
    <source>
        <dbReference type="Proteomes" id="UP001596222"/>
    </source>
</evidence>
<dbReference type="Pfam" id="PF08241">
    <property type="entry name" value="Methyltransf_11"/>
    <property type="match status" value="1"/>
</dbReference>
<dbReference type="Gene3D" id="3.40.50.150">
    <property type="entry name" value="Vaccinia Virus protein VP39"/>
    <property type="match status" value="1"/>
</dbReference>
<dbReference type="SUPFAM" id="SSF53335">
    <property type="entry name" value="S-adenosyl-L-methionine-dependent methyltransferases"/>
    <property type="match status" value="1"/>
</dbReference>
<sequence>MPMNLIHRRLCSSDRWARAIRDELLPWALEDVPLGADCLEIGPGYGATTRVLVRAVEKLSVVEADADYAARLRLLFGERVDVVYGDGADIPFPEARFDSVVCFTMLHHVPSLTEQDRLFAEAHRVLRPGGVFTGCDALSNWGFRLIHLGDTCVPVPPETLEARLRMAGFAEVTVTVGKGSFRFVARRGGGLPG</sequence>
<dbReference type="CDD" id="cd02440">
    <property type="entry name" value="AdoMet_MTases"/>
    <property type="match status" value="1"/>
</dbReference>
<proteinExistence type="predicted"/>
<dbReference type="InterPro" id="IPR013216">
    <property type="entry name" value="Methyltransf_11"/>
</dbReference>
<dbReference type="RefSeq" id="WP_382041876.1">
    <property type="nucleotide sequence ID" value="NZ_JBHSKJ010000008.1"/>
</dbReference>
<protein>
    <submittedName>
        <fullName evidence="2">Class I SAM-dependent methyltransferase</fullName>
        <ecNumber evidence="2">2.1.1.-</ecNumber>
    </submittedName>
</protein>
<dbReference type="PANTHER" id="PTHR42912:SF93">
    <property type="entry name" value="N6-ADENOSINE-METHYLTRANSFERASE TMT1A"/>
    <property type="match status" value="1"/>
</dbReference>
<gene>
    <name evidence="2" type="ORF">ACFPP6_15520</name>
</gene>
<keyword evidence="3" id="KW-1185">Reference proteome</keyword>
<dbReference type="PANTHER" id="PTHR42912">
    <property type="entry name" value="METHYLTRANSFERASE"/>
    <property type="match status" value="1"/>
</dbReference>